<keyword evidence="12" id="KW-0511">Multifunctional enzyme</keyword>
<dbReference type="PANTHER" id="PTHR41694">
    <property type="entry name" value="ENDOGENOUS RETROVIRUS GROUP K MEMBER POL PROTEIN"/>
    <property type="match status" value="1"/>
</dbReference>
<reference evidence="20" key="1">
    <citation type="submission" date="2025-08" db="UniProtKB">
        <authorList>
            <consortium name="Ensembl"/>
        </authorList>
    </citation>
    <scope>IDENTIFICATION</scope>
</reference>
<keyword evidence="7" id="KW-0378">Hydrolase</keyword>
<dbReference type="InterPro" id="IPR017856">
    <property type="entry name" value="Integrase-like_N"/>
</dbReference>
<dbReference type="InterPro" id="IPR002156">
    <property type="entry name" value="RNaseH_domain"/>
</dbReference>
<evidence type="ECO:0000256" key="13">
    <source>
        <dbReference type="PROSITE-ProRule" id="PRU00450"/>
    </source>
</evidence>
<dbReference type="PROSITE" id="PS50876">
    <property type="entry name" value="ZF_INTEGRASE"/>
    <property type="match status" value="1"/>
</dbReference>
<evidence type="ECO:0000256" key="3">
    <source>
        <dbReference type="ARBA" id="ARBA00022695"/>
    </source>
</evidence>
<evidence type="ECO:0000256" key="9">
    <source>
        <dbReference type="ARBA" id="ARBA00022908"/>
    </source>
</evidence>
<evidence type="ECO:0000259" key="18">
    <source>
        <dbReference type="PROSITE" id="PS50994"/>
    </source>
</evidence>
<dbReference type="InterPro" id="IPR043502">
    <property type="entry name" value="DNA/RNA_pol_sf"/>
</dbReference>
<dbReference type="InterPro" id="IPR003308">
    <property type="entry name" value="Integrase_Zn-bd_dom_N"/>
</dbReference>
<accession>A0A8D2QPW3</accession>
<dbReference type="Pfam" id="PF00665">
    <property type="entry name" value="rve"/>
    <property type="match status" value="1"/>
</dbReference>
<feature type="domain" description="Integrase-type" evidence="19">
    <location>
        <begin position="612"/>
        <end position="659"/>
    </location>
</feature>
<keyword evidence="10" id="KW-0695">RNA-directed DNA polymerase</keyword>
<dbReference type="PANTHER" id="PTHR41694:SF4">
    <property type="entry name" value="ENDOGENOUS RETROVIRUS GROUP K MEMBER 10 POL PROTEIN-RELATED"/>
    <property type="match status" value="1"/>
</dbReference>
<keyword evidence="3" id="KW-0548">Nucleotidyltransferase</keyword>
<dbReference type="GO" id="GO:0008270">
    <property type="term" value="F:zinc ion binding"/>
    <property type="evidence" value="ECO:0007669"/>
    <property type="project" value="UniProtKB-KW"/>
</dbReference>
<feature type="region of interest" description="Disordered" evidence="15">
    <location>
        <begin position="668"/>
        <end position="701"/>
    </location>
</feature>
<dbReference type="SUPFAM" id="SSF46919">
    <property type="entry name" value="N-terminal Zn binding domain of HIV integrase"/>
    <property type="match status" value="1"/>
</dbReference>
<evidence type="ECO:0000256" key="4">
    <source>
        <dbReference type="ARBA" id="ARBA00022722"/>
    </source>
</evidence>
<dbReference type="Pfam" id="PF00075">
    <property type="entry name" value="RNase_H"/>
    <property type="match status" value="1"/>
</dbReference>
<dbReference type="InterPro" id="IPR001584">
    <property type="entry name" value="Integrase_cat-core"/>
</dbReference>
<dbReference type="InterPro" id="IPR043128">
    <property type="entry name" value="Rev_trsase/Diguanyl_cyclase"/>
</dbReference>
<organism evidence="20 21">
    <name type="scientific">Zosterops lateralis melanops</name>
    <dbReference type="NCBI Taxonomy" id="1220523"/>
    <lineage>
        <taxon>Eukaryota</taxon>
        <taxon>Metazoa</taxon>
        <taxon>Chordata</taxon>
        <taxon>Craniata</taxon>
        <taxon>Vertebrata</taxon>
        <taxon>Euteleostomi</taxon>
        <taxon>Archelosauria</taxon>
        <taxon>Archosauria</taxon>
        <taxon>Dinosauria</taxon>
        <taxon>Saurischia</taxon>
        <taxon>Theropoda</taxon>
        <taxon>Coelurosauria</taxon>
        <taxon>Aves</taxon>
        <taxon>Neognathae</taxon>
        <taxon>Neoaves</taxon>
        <taxon>Telluraves</taxon>
        <taxon>Australaves</taxon>
        <taxon>Passeriformes</taxon>
        <taxon>Sylvioidea</taxon>
        <taxon>Zosteropidae</taxon>
        <taxon>Zosterops</taxon>
    </lineage>
</organism>
<keyword evidence="13" id="KW-0863">Zinc-finger</keyword>
<dbReference type="GO" id="GO:0004523">
    <property type="term" value="F:RNA-DNA hybrid ribonuclease activity"/>
    <property type="evidence" value="ECO:0007669"/>
    <property type="project" value="InterPro"/>
</dbReference>
<evidence type="ECO:0000256" key="7">
    <source>
        <dbReference type="ARBA" id="ARBA00022801"/>
    </source>
</evidence>
<evidence type="ECO:0000259" key="19">
    <source>
        <dbReference type="PROSITE" id="PS51027"/>
    </source>
</evidence>
<keyword evidence="2" id="KW-0808">Transferase</keyword>
<dbReference type="GO" id="GO:0003964">
    <property type="term" value="F:RNA-directed DNA polymerase activity"/>
    <property type="evidence" value="ECO:0007669"/>
    <property type="project" value="UniProtKB-KW"/>
</dbReference>
<dbReference type="Proteomes" id="UP000694401">
    <property type="component" value="Unassembled WGS sequence"/>
</dbReference>
<dbReference type="InterPro" id="IPR036862">
    <property type="entry name" value="Integrase_C_dom_sf_retrovir"/>
</dbReference>
<evidence type="ECO:0000259" key="17">
    <source>
        <dbReference type="PROSITE" id="PS50879"/>
    </source>
</evidence>
<keyword evidence="5" id="KW-0479">Metal-binding</keyword>
<dbReference type="SUPFAM" id="SSF50122">
    <property type="entry name" value="DNA-binding domain of retroviral integrase"/>
    <property type="match status" value="1"/>
</dbReference>
<keyword evidence="11" id="KW-0238">DNA-binding</keyword>
<feature type="domain" description="Integrase catalytic" evidence="18">
    <location>
        <begin position="440"/>
        <end position="612"/>
    </location>
</feature>
<evidence type="ECO:0000256" key="5">
    <source>
        <dbReference type="ARBA" id="ARBA00022723"/>
    </source>
</evidence>
<dbReference type="Gene3D" id="3.30.420.10">
    <property type="entry name" value="Ribonuclease H-like superfamily/Ribonuclease H"/>
    <property type="match status" value="2"/>
</dbReference>
<evidence type="ECO:0000256" key="15">
    <source>
        <dbReference type="SAM" id="MobiDB-lite"/>
    </source>
</evidence>
<dbReference type="Pfam" id="PF00552">
    <property type="entry name" value="IN_DBD_C"/>
    <property type="match status" value="1"/>
</dbReference>
<keyword evidence="4" id="KW-0540">Nuclease</keyword>
<evidence type="ECO:0000256" key="2">
    <source>
        <dbReference type="ARBA" id="ARBA00022679"/>
    </source>
</evidence>
<dbReference type="Pfam" id="PF06817">
    <property type="entry name" value="RVT_thumb"/>
    <property type="match status" value="1"/>
</dbReference>
<sequence>MPPWKYLGLEINKRTIVPQKLAIKTDIKTLADVHQLCGALNWVRPWLGLTTDDLAPLFNLLKGGEGLSSPRSLTPEARKALEKVQELLSTRQANRCHANLPFRFIILGNLPHLHGVIFQWDSGVTTIPRKDRGGRDPLLIIEWVFLSHHRSKRMTRPQELMAELIQKARVRIRELAGCDFEVIHVPIRLNTGQISKAMLEHLLQENEALQFALDSYTGQISIHRPAHKIFNSDAQFKLNLKSVQSKRPLEALTIFTDASGGSHKSVVTWKDPQTQQWESDVAEVEGSPQIAELAAVVRAFERFSEPFNLVTDSSYVAGVVSRAENSILQEVTNIALFKLLSKLIKLISHREQPFYVMHTRSHTDLPGFIAEGNRRADALAAPVAKAPLPDVFQQAKLSHQLFHQNVPGLVRGFKLTRDQAKAIVATCPSCQQHAIPTMHAGVNPRGLSSNEVWQMDVTHVSQFGRLKYVHVSVDTFSGAVYASAHTGEKAGDVIKHLLQAFSFLGIPKVIKTDNGPSYVSREFHNFLQQWGVEHKTGIPYSPTGQAVVERTHQNIKRVLHQQEQILKLETPQIRLARALYTINFLNCSFEFMNPPIVRHFGGNPNLKLESKPPVLVKDPETMRIEGPHDLITWGRGYACVSTPTGLKWVPAKWVRPYIPKASRGSAHQVRSATWRRKRKPDGPEEERSAPSFPLPSWLFVD</sequence>
<evidence type="ECO:0000256" key="14">
    <source>
        <dbReference type="PROSITE-ProRule" id="PRU00506"/>
    </source>
</evidence>
<dbReference type="InterPro" id="IPR012337">
    <property type="entry name" value="RNaseH-like_sf"/>
</dbReference>
<evidence type="ECO:0000256" key="6">
    <source>
        <dbReference type="ARBA" id="ARBA00022759"/>
    </source>
</evidence>
<proteinExistence type="predicted"/>
<dbReference type="AlphaFoldDB" id="A0A8D2QPW3"/>
<dbReference type="GO" id="GO:0015074">
    <property type="term" value="P:DNA integration"/>
    <property type="evidence" value="ECO:0007669"/>
    <property type="project" value="UniProtKB-KW"/>
</dbReference>
<feature type="DNA-binding region" description="Integrase-type" evidence="14">
    <location>
        <begin position="612"/>
        <end position="659"/>
    </location>
</feature>
<dbReference type="Gene3D" id="1.10.10.200">
    <property type="match status" value="1"/>
</dbReference>
<name>A0A8D2QPW3_ZOSLA</name>
<feature type="domain" description="RNase H type-1" evidence="17">
    <location>
        <begin position="248"/>
        <end position="385"/>
    </location>
</feature>
<dbReference type="Pfam" id="PF02022">
    <property type="entry name" value="Integrase_Zn"/>
    <property type="match status" value="1"/>
</dbReference>
<keyword evidence="6" id="KW-0255">Endonuclease</keyword>
<keyword evidence="8" id="KW-0862">Zinc</keyword>
<reference evidence="20" key="2">
    <citation type="submission" date="2025-09" db="UniProtKB">
        <authorList>
            <consortium name="Ensembl"/>
        </authorList>
    </citation>
    <scope>IDENTIFICATION</scope>
</reference>
<dbReference type="PROSITE" id="PS50994">
    <property type="entry name" value="INTEGRASE"/>
    <property type="match status" value="1"/>
</dbReference>
<dbReference type="InterPro" id="IPR001037">
    <property type="entry name" value="Integrase_C_retrovir"/>
</dbReference>
<evidence type="ECO:0000313" key="21">
    <source>
        <dbReference type="Proteomes" id="UP000694401"/>
    </source>
</evidence>
<evidence type="ECO:0000256" key="8">
    <source>
        <dbReference type="ARBA" id="ARBA00022833"/>
    </source>
</evidence>
<evidence type="ECO:0000256" key="1">
    <source>
        <dbReference type="ARBA" id="ARBA00012493"/>
    </source>
</evidence>
<dbReference type="InterPro" id="IPR036397">
    <property type="entry name" value="RNaseH_sf"/>
</dbReference>
<feature type="domain" description="Integrase-type" evidence="16">
    <location>
        <begin position="390"/>
        <end position="431"/>
    </location>
</feature>
<evidence type="ECO:0000313" key="20">
    <source>
        <dbReference type="Ensembl" id="ENSZLMP00000009072.1"/>
    </source>
</evidence>
<dbReference type="Ensembl" id="ENSZLMT00000009322.1">
    <property type="protein sequence ID" value="ENSZLMP00000009072.1"/>
    <property type="gene ID" value="ENSZLMG00000006386.1"/>
</dbReference>
<evidence type="ECO:0000256" key="10">
    <source>
        <dbReference type="ARBA" id="ARBA00022918"/>
    </source>
</evidence>
<dbReference type="PROSITE" id="PS50879">
    <property type="entry name" value="RNASE_H_1"/>
    <property type="match status" value="1"/>
</dbReference>
<dbReference type="GO" id="GO:0003677">
    <property type="term" value="F:DNA binding"/>
    <property type="evidence" value="ECO:0007669"/>
    <property type="project" value="UniProtKB-KW"/>
</dbReference>
<dbReference type="InterPro" id="IPR010661">
    <property type="entry name" value="RVT_thumb"/>
</dbReference>
<dbReference type="EC" id="2.7.7.49" evidence="1"/>
<dbReference type="GO" id="GO:0035613">
    <property type="term" value="F:RNA stem-loop binding"/>
    <property type="evidence" value="ECO:0007669"/>
    <property type="project" value="TreeGrafter"/>
</dbReference>
<dbReference type="SUPFAM" id="SSF56672">
    <property type="entry name" value="DNA/RNA polymerases"/>
    <property type="match status" value="1"/>
</dbReference>
<protein>
    <recommendedName>
        <fullName evidence="1">RNA-directed DNA polymerase</fullName>
        <ecNumber evidence="1">2.7.7.49</ecNumber>
    </recommendedName>
</protein>
<evidence type="ECO:0000256" key="11">
    <source>
        <dbReference type="ARBA" id="ARBA00023125"/>
    </source>
</evidence>
<keyword evidence="21" id="KW-1185">Reference proteome</keyword>
<evidence type="ECO:0000256" key="12">
    <source>
        <dbReference type="ARBA" id="ARBA00023268"/>
    </source>
</evidence>
<dbReference type="PROSITE" id="PS51027">
    <property type="entry name" value="INTEGRASE_DBD"/>
    <property type="match status" value="1"/>
</dbReference>
<dbReference type="Gene3D" id="2.30.30.10">
    <property type="entry name" value="Integrase, C-terminal domain superfamily, retroviral"/>
    <property type="match status" value="1"/>
</dbReference>
<evidence type="ECO:0000259" key="16">
    <source>
        <dbReference type="PROSITE" id="PS50876"/>
    </source>
</evidence>
<dbReference type="Gene3D" id="3.30.70.270">
    <property type="match status" value="1"/>
</dbReference>
<keyword evidence="9" id="KW-0229">DNA integration</keyword>
<dbReference type="SUPFAM" id="SSF53098">
    <property type="entry name" value="Ribonuclease H-like"/>
    <property type="match status" value="2"/>
</dbReference>